<feature type="transmembrane region" description="Helical" evidence="5">
    <location>
        <begin position="145"/>
        <end position="166"/>
    </location>
</feature>
<dbReference type="Gene3D" id="1.20.1250.20">
    <property type="entry name" value="MFS general substrate transporter like domains"/>
    <property type="match status" value="2"/>
</dbReference>
<evidence type="ECO:0000313" key="8">
    <source>
        <dbReference type="Proteomes" id="UP000316855"/>
    </source>
</evidence>
<evidence type="ECO:0000259" key="6">
    <source>
        <dbReference type="PROSITE" id="PS50850"/>
    </source>
</evidence>
<feature type="transmembrane region" description="Helical" evidence="5">
    <location>
        <begin position="603"/>
        <end position="622"/>
    </location>
</feature>
<dbReference type="PANTHER" id="PTHR11662:SF399">
    <property type="entry name" value="FI19708P1-RELATED"/>
    <property type="match status" value="1"/>
</dbReference>
<gene>
    <name evidence="7" type="primary">sauU_1</name>
    <name evidence="7" type="ORF">Pan161_06240</name>
</gene>
<keyword evidence="8" id="KW-1185">Reference proteome</keyword>
<feature type="transmembrane region" description="Helical" evidence="5">
    <location>
        <begin position="435"/>
        <end position="456"/>
    </location>
</feature>
<dbReference type="OrthoDB" id="6360at2"/>
<accession>A0A517V7N8</accession>
<protein>
    <submittedName>
        <fullName evidence="7">Putative sulfoacetate transporter SauU</fullName>
    </submittedName>
</protein>
<feature type="transmembrane region" description="Helical" evidence="5">
    <location>
        <begin position="566"/>
        <end position="591"/>
    </location>
</feature>
<comment type="subcellular location">
    <subcellularLocation>
        <location evidence="1">Membrane</location>
        <topology evidence="1">Multi-pass membrane protein</topology>
    </subcellularLocation>
</comment>
<dbReference type="Proteomes" id="UP000316855">
    <property type="component" value="Chromosome"/>
</dbReference>
<dbReference type="InterPro" id="IPR036259">
    <property type="entry name" value="MFS_trans_sf"/>
</dbReference>
<name>A0A517V7N8_9PLAN</name>
<dbReference type="InterPro" id="IPR011701">
    <property type="entry name" value="MFS"/>
</dbReference>
<evidence type="ECO:0000256" key="2">
    <source>
        <dbReference type="ARBA" id="ARBA00022692"/>
    </source>
</evidence>
<dbReference type="GO" id="GO:0022857">
    <property type="term" value="F:transmembrane transporter activity"/>
    <property type="evidence" value="ECO:0007669"/>
    <property type="project" value="InterPro"/>
</dbReference>
<dbReference type="RefSeq" id="WP_145224113.1">
    <property type="nucleotide sequence ID" value="NZ_CP036343.1"/>
</dbReference>
<dbReference type="AlphaFoldDB" id="A0A517V7N8"/>
<dbReference type="Pfam" id="PF07690">
    <property type="entry name" value="MFS_1"/>
    <property type="match status" value="2"/>
</dbReference>
<dbReference type="InterPro" id="IPR020846">
    <property type="entry name" value="MFS_dom"/>
</dbReference>
<dbReference type="KEGG" id="gax:Pan161_06240"/>
<feature type="domain" description="Major facilitator superfamily (MFS) profile" evidence="6">
    <location>
        <begin position="15"/>
        <end position="627"/>
    </location>
</feature>
<feature type="transmembrane region" description="Helical" evidence="5">
    <location>
        <begin position="15"/>
        <end position="39"/>
    </location>
</feature>
<organism evidence="7 8">
    <name type="scientific">Gimesia algae</name>
    <dbReference type="NCBI Taxonomy" id="2527971"/>
    <lineage>
        <taxon>Bacteria</taxon>
        <taxon>Pseudomonadati</taxon>
        <taxon>Planctomycetota</taxon>
        <taxon>Planctomycetia</taxon>
        <taxon>Planctomycetales</taxon>
        <taxon>Planctomycetaceae</taxon>
        <taxon>Gimesia</taxon>
    </lineage>
</organism>
<dbReference type="InterPro" id="IPR050382">
    <property type="entry name" value="MFS_Na/Anion_cotransporter"/>
</dbReference>
<proteinExistence type="predicted"/>
<dbReference type="PROSITE" id="PS50850">
    <property type="entry name" value="MFS"/>
    <property type="match status" value="1"/>
</dbReference>
<dbReference type="PANTHER" id="PTHR11662">
    <property type="entry name" value="SOLUTE CARRIER FAMILY 17"/>
    <property type="match status" value="1"/>
</dbReference>
<dbReference type="GO" id="GO:0016020">
    <property type="term" value="C:membrane"/>
    <property type="evidence" value="ECO:0007669"/>
    <property type="project" value="UniProtKB-SubCell"/>
</dbReference>
<dbReference type="EMBL" id="CP036343">
    <property type="protein sequence ID" value="QDT88999.1"/>
    <property type="molecule type" value="Genomic_DNA"/>
</dbReference>
<feature type="transmembrane region" description="Helical" evidence="5">
    <location>
        <begin position="369"/>
        <end position="388"/>
    </location>
</feature>
<keyword evidence="4 5" id="KW-0472">Membrane</keyword>
<dbReference type="SUPFAM" id="SSF103473">
    <property type="entry name" value="MFS general substrate transporter"/>
    <property type="match status" value="2"/>
</dbReference>
<evidence type="ECO:0000256" key="3">
    <source>
        <dbReference type="ARBA" id="ARBA00022989"/>
    </source>
</evidence>
<evidence type="ECO:0000256" key="1">
    <source>
        <dbReference type="ARBA" id="ARBA00004141"/>
    </source>
</evidence>
<keyword evidence="3 5" id="KW-1133">Transmembrane helix</keyword>
<evidence type="ECO:0000313" key="7">
    <source>
        <dbReference type="EMBL" id="QDT88999.1"/>
    </source>
</evidence>
<reference evidence="7 8" key="1">
    <citation type="submission" date="2019-02" db="EMBL/GenBank/DDBJ databases">
        <title>Deep-cultivation of Planctomycetes and their phenomic and genomic characterization uncovers novel biology.</title>
        <authorList>
            <person name="Wiegand S."/>
            <person name="Jogler M."/>
            <person name="Boedeker C."/>
            <person name="Pinto D."/>
            <person name="Vollmers J."/>
            <person name="Rivas-Marin E."/>
            <person name="Kohn T."/>
            <person name="Peeters S.H."/>
            <person name="Heuer A."/>
            <person name="Rast P."/>
            <person name="Oberbeckmann S."/>
            <person name="Bunk B."/>
            <person name="Jeske O."/>
            <person name="Meyerdierks A."/>
            <person name="Storesund J.E."/>
            <person name="Kallscheuer N."/>
            <person name="Luecker S."/>
            <person name="Lage O.M."/>
            <person name="Pohl T."/>
            <person name="Merkel B.J."/>
            <person name="Hornburger P."/>
            <person name="Mueller R.-W."/>
            <person name="Bruemmer F."/>
            <person name="Labrenz M."/>
            <person name="Spormann A.M."/>
            <person name="Op den Camp H."/>
            <person name="Overmann J."/>
            <person name="Amann R."/>
            <person name="Jetten M.S.M."/>
            <person name="Mascher T."/>
            <person name="Medema M.H."/>
            <person name="Devos D.P."/>
            <person name="Kaster A.-K."/>
            <person name="Ovreas L."/>
            <person name="Rohde M."/>
            <person name="Galperin M.Y."/>
            <person name="Jogler C."/>
        </authorList>
    </citation>
    <scope>NUCLEOTIDE SEQUENCE [LARGE SCALE GENOMIC DNA]</scope>
    <source>
        <strain evidence="7 8">Pan161</strain>
    </source>
</reference>
<evidence type="ECO:0000256" key="4">
    <source>
        <dbReference type="ARBA" id="ARBA00023136"/>
    </source>
</evidence>
<sequence>MASVEPTSSYVRYRVIFVCMLMAVLLYLDRFCISFAEVFIKDELGLSDEQIGILLGSFFVSYALCQVPSGWFSDRFGARKMLTIYILMWSLFTAMTGLATGFIMLLIFRLGFGLSQAGAYPTSANIVSKWMPLTERGFASSMVTVGGRIGGALAPVLTAFLIILYVPMTESSDLKSGDIMNPHGLATTFLERVDEKQEFETKIYGGLTSESRNYLNAEALAAKADAAAEAATRAKIAAKDAATIAANASGENKVLAETQAKNAANAAESAVTEATAAADAAVEAKSLVASFTKAESSFLENLNPILQEQQLYDPADFEGLTLNQQAEQLLNVSPGELNVEQRSRLNRLLFEARYSAHVRKVQGKGWRKMMMTYGLVGILIAGIFWWVIRDYPRAHPACSEQELALIEHGRLESDKDHSKQIGGIPFKAIVKNQSLWLLSLSQFCTNVGWLFLVTWLPRFLDEEYQVPLEERGKMVTIALAVGWFGTLSGGKVTDWLMKRISLRWSRVLPIALSRFTAMAAYLVCLLDISPWTSVIMFSIVAFSTDFGSPAMWAFNQDIAGKHVGSVLGWGNMWGNLGAAVAPSLMIAVITVNTASGEEHHWDMAFVTCAIAFFIAGVASLFVDSSRKLVVDDEDGMLETA</sequence>
<keyword evidence="2 5" id="KW-0812">Transmembrane</keyword>
<feature type="transmembrane region" description="Helical" evidence="5">
    <location>
        <begin position="84"/>
        <end position="108"/>
    </location>
</feature>
<evidence type="ECO:0000256" key="5">
    <source>
        <dbReference type="SAM" id="Phobius"/>
    </source>
</evidence>
<feature type="transmembrane region" description="Helical" evidence="5">
    <location>
        <begin position="51"/>
        <end position="72"/>
    </location>
</feature>